<evidence type="ECO:0000256" key="6">
    <source>
        <dbReference type="ARBA" id="ARBA00022248"/>
    </source>
</evidence>
<evidence type="ECO:0000256" key="2">
    <source>
        <dbReference type="ARBA" id="ARBA00004958"/>
    </source>
</evidence>
<feature type="domain" description="ACT" evidence="10">
    <location>
        <begin position="339"/>
        <end position="412"/>
    </location>
</feature>
<comment type="pathway">
    <text evidence="2">Amino-acid degradation; L-threonine degradation via propanoate pathway; propanoate from L-threonine: step 1/4.</text>
</comment>
<dbReference type="CDD" id="cd04886">
    <property type="entry name" value="ACT_ThrD-II-like"/>
    <property type="match status" value="1"/>
</dbReference>
<keyword evidence="8" id="KW-0663">Pyridoxal phosphate</keyword>
<sequence length="412" mass="42412">MADRTAEDRTPNLPVSVDDIRSAQKTLSGVARMTALEGSRHLTGLIGSPVHFKCENLQRTGSFKLRGAYVRIAGLSPEERARGVVAASAGNHAQGVALAASLLGVRATVFMPVGAPLPKVAATRHYGAEVRLHGQVVDETLAAAQTYADETGAVFIHPFDHADVVAGQGTVGLEILEQCPEVRTIVVGIGGGGLAAGIAVAVKQLRPDVRVVGVQASGAAAYPPSLAAGRPVALDSVSTMADGIKVGRPGEIPFRIVGALVDEVRTVSEDALSSALLLCLERAKMVVEPAGASPVAALLADPGAFEGPVVAVLSGGNVDPLVLQQTLRHGMSAAGRYLSLRLRLTDRPGALAALLGELSAADANVLDVSHVRTDPRLGLDEAEVELHLETKGPEHCVEVAAGLRSAGYTVTG</sequence>
<comment type="cofactor">
    <cofactor evidence="1">
        <name>pyridoxal 5'-phosphate</name>
        <dbReference type="ChEBI" id="CHEBI:597326"/>
    </cofactor>
</comment>
<dbReference type="RefSeq" id="WP_260221948.1">
    <property type="nucleotide sequence ID" value="NZ_JAJAGO010000023.1"/>
</dbReference>
<evidence type="ECO:0000256" key="5">
    <source>
        <dbReference type="ARBA" id="ARBA00012096"/>
    </source>
</evidence>
<name>A0ABT2K346_9ACTN</name>
<evidence type="ECO:0000313" key="12">
    <source>
        <dbReference type="Proteomes" id="UP001156389"/>
    </source>
</evidence>
<evidence type="ECO:0000256" key="7">
    <source>
        <dbReference type="ARBA" id="ARBA00022533"/>
    </source>
</evidence>
<keyword evidence="12" id="KW-1185">Reference proteome</keyword>
<keyword evidence="9 11" id="KW-0456">Lyase</keyword>
<dbReference type="Gene3D" id="3.40.50.1100">
    <property type="match status" value="2"/>
</dbReference>
<dbReference type="InterPro" id="IPR002912">
    <property type="entry name" value="ACT_dom"/>
</dbReference>
<evidence type="ECO:0000313" key="11">
    <source>
        <dbReference type="EMBL" id="MCT2594602.1"/>
    </source>
</evidence>
<dbReference type="SUPFAM" id="SSF53686">
    <property type="entry name" value="Tryptophan synthase beta subunit-like PLP-dependent enzymes"/>
    <property type="match status" value="1"/>
</dbReference>
<dbReference type="GO" id="GO:0004794">
    <property type="term" value="F:threonine deaminase activity"/>
    <property type="evidence" value="ECO:0007669"/>
    <property type="project" value="UniProtKB-EC"/>
</dbReference>
<keyword evidence="7" id="KW-0021">Allosteric enzyme</keyword>
<evidence type="ECO:0000256" key="9">
    <source>
        <dbReference type="ARBA" id="ARBA00023239"/>
    </source>
</evidence>
<organism evidence="11 12">
    <name type="scientific">Streptomyces gossypii</name>
    <dbReference type="NCBI Taxonomy" id="2883101"/>
    <lineage>
        <taxon>Bacteria</taxon>
        <taxon>Bacillati</taxon>
        <taxon>Actinomycetota</taxon>
        <taxon>Actinomycetes</taxon>
        <taxon>Kitasatosporales</taxon>
        <taxon>Streptomycetaceae</taxon>
        <taxon>Streptomyces</taxon>
    </lineage>
</organism>
<dbReference type="PROSITE" id="PS51671">
    <property type="entry name" value="ACT"/>
    <property type="match status" value="1"/>
</dbReference>
<dbReference type="PANTHER" id="PTHR48078:SF6">
    <property type="entry name" value="L-THREONINE DEHYDRATASE CATABOLIC TDCB"/>
    <property type="match status" value="1"/>
</dbReference>
<accession>A0ABT2K346</accession>
<comment type="subunit">
    <text evidence="4">In the native structure, TdcB is in a dimeric form, whereas in the TdcB-AMP complex, it exists in a tetrameric form (dimer of dimers).</text>
</comment>
<proteinExistence type="inferred from homology"/>
<protein>
    <recommendedName>
        <fullName evidence="6">L-threonine dehydratase catabolic TdcB</fullName>
        <ecNumber evidence="5">4.3.1.19</ecNumber>
    </recommendedName>
</protein>
<comment type="similarity">
    <text evidence="3">Belongs to the serine/threonine dehydratase family.</text>
</comment>
<dbReference type="PANTHER" id="PTHR48078">
    <property type="entry name" value="THREONINE DEHYDRATASE, MITOCHONDRIAL-RELATED"/>
    <property type="match status" value="1"/>
</dbReference>
<dbReference type="InterPro" id="IPR050147">
    <property type="entry name" value="Ser/Thr_Dehydratase"/>
</dbReference>
<gene>
    <name evidence="11" type="primary">ilvA</name>
    <name evidence="11" type="ORF">LHJ74_32630</name>
</gene>
<dbReference type="NCBIfam" id="TIGR01127">
    <property type="entry name" value="ilvA_1Cterm"/>
    <property type="match status" value="1"/>
</dbReference>
<dbReference type="Pfam" id="PF00291">
    <property type="entry name" value="PALP"/>
    <property type="match status" value="1"/>
</dbReference>
<dbReference type="EC" id="4.3.1.19" evidence="5"/>
<dbReference type="InterPro" id="IPR001926">
    <property type="entry name" value="TrpB-like_PALP"/>
</dbReference>
<evidence type="ECO:0000256" key="3">
    <source>
        <dbReference type="ARBA" id="ARBA00010869"/>
    </source>
</evidence>
<dbReference type="InterPro" id="IPR044561">
    <property type="entry name" value="ACT_ThrD-II-like"/>
</dbReference>
<dbReference type="CDD" id="cd01562">
    <property type="entry name" value="Thr-dehyd"/>
    <property type="match status" value="1"/>
</dbReference>
<dbReference type="InterPro" id="IPR036052">
    <property type="entry name" value="TrpB-like_PALP_sf"/>
</dbReference>
<evidence type="ECO:0000256" key="4">
    <source>
        <dbReference type="ARBA" id="ARBA00011447"/>
    </source>
</evidence>
<evidence type="ECO:0000256" key="8">
    <source>
        <dbReference type="ARBA" id="ARBA00022898"/>
    </source>
</evidence>
<comment type="caution">
    <text evidence="11">The sequence shown here is derived from an EMBL/GenBank/DDBJ whole genome shotgun (WGS) entry which is preliminary data.</text>
</comment>
<dbReference type="PROSITE" id="PS00165">
    <property type="entry name" value="DEHYDRATASE_SER_THR"/>
    <property type="match status" value="1"/>
</dbReference>
<evidence type="ECO:0000259" key="10">
    <source>
        <dbReference type="PROSITE" id="PS51671"/>
    </source>
</evidence>
<dbReference type="EMBL" id="JAJAGO010000023">
    <property type="protein sequence ID" value="MCT2594602.1"/>
    <property type="molecule type" value="Genomic_DNA"/>
</dbReference>
<evidence type="ECO:0000256" key="1">
    <source>
        <dbReference type="ARBA" id="ARBA00001933"/>
    </source>
</evidence>
<reference evidence="11 12" key="1">
    <citation type="submission" date="2021-10" db="EMBL/GenBank/DDBJ databases">
        <title>Streptomyces gossypii sp. nov., isolated from soil collected from cotton field.</title>
        <authorList>
            <person name="Ge X."/>
            <person name="Chen X."/>
            <person name="Liu W."/>
        </authorList>
    </citation>
    <scope>NUCLEOTIDE SEQUENCE [LARGE SCALE GENOMIC DNA]</scope>
    <source>
        <strain evidence="11 12">N2-109</strain>
    </source>
</reference>
<dbReference type="InterPro" id="IPR000634">
    <property type="entry name" value="Ser/Thr_deHydtase_PyrdxlP-BS"/>
</dbReference>
<dbReference type="Proteomes" id="UP001156389">
    <property type="component" value="Unassembled WGS sequence"/>
</dbReference>
<dbReference type="InterPro" id="IPR005789">
    <property type="entry name" value="Thr_deHydtase_catblc"/>
</dbReference>